<gene>
    <name evidence="2" type="ORF">MNBD_BACTEROID07-1003</name>
</gene>
<feature type="transmembrane region" description="Helical" evidence="1">
    <location>
        <begin position="174"/>
        <end position="194"/>
    </location>
</feature>
<evidence type="ECO:0000256" key="1">
    <source>
        <dbReference type="SAM" id="Phobius"/>
    </source>
</evidence>
<name>A0A3B0U7I4_9ZZZZ</name>
<feature type="non-terminal residue" evidence="2">
    <location>
        <position position="1"/>
    </location>
</feature>
<dbReference type="AlphaFoldDB" id="A0A3B0U7I4"/>
<proteinExistence type="predicted"/>
<feature type="transmembrane region" description="Helical" evidence="1">
    <location>
        <begin position="146"/>
        <end position="168"/>
    </location>
</feature>
<feature type="transmembrane region" description="Helical" evidence="1">
    <location>
        <begin position="115"/>
        <end position="139"/>
    </location>
</feature>
<keyword evidence="1" id="KW-0472">Membrane</keyword>
<reference evidence="2" key="1">
    <citation type="submission" date="2018-06" db="EMBL/GenBank/DDBJ databases">
        <authorList>
            <person name="Zhirakovskaya E."/>
        </authorList>
    </citation>
    <scope>NUCLEOTIDE SEQUENCE</scope>
</reference>
<dbReference type="InterPro" id="IPR029044">
    <property type="entry name" value="Nucleotide-diphossugar_trans"/>
</dbReference>
<keyword evidence="1" id="KW-0812">Transmembrane</keyword>
<keyword evidence="1" id="KW-1133">Transmembrane helix</keyword>
<organism evidence="2">
    <name type="scientific">hydrothermal vent metagenome</name>
    <dbReference type="NCBI Taxonomy" id="652676"/>
    <lineage>
        <taxon>unclassified sequences</taxon>
        <taxon>metagenomes</taxon>
        <taxon>ecological metagenomes</taxon>
    </lineage>
</organism>
<accession>A0A3B0U7I4</accession>
<evidence type="ECO:0008006" key="3">
    <source>
        <dbReference type="Google" id="ProtNLM"/>
    </source>
</evidence>
<dbReference type="EMBL" id="UOET01000022">
    <property type="protein sequence ID" value="VAW26338.1"/>
    <property type="molecule type" value="Genomic_DNA"/>
</dbReference>
<evidence type="ECO:0000313" key="2">
    <source>
        <dbReference type="EMBL" id="VAW26338.1"/>
    </source>
</evidence>
<dbReference type="SUPFAM" id="SSF53448">
    <property type="entry name" value="Nucleotide-diphospho-sugar transferases"/>
    <property type="match status" value="1"/>
</dbReference>
<sequence length="225" mass="26391">NNHIFRKGHRVLGLSSALIGSAMAFDYRYFKKMMKKVEVVGGFDKEIEVRLLQKKHKIEYLPDAYVFDEKVSNAKVFTKQRRRWLSAQVHYFGKSFLPALRDLFLRGNIDFFNKALQFILLPRILLISLFFIIAVVYFFAAPLSVFLLTLALLLLGILTFLISIPRYFYNLRTLWALTRLPVGIVLMFFSLLNIKGGNKEFLHTKHTYNAFQVKHPRFYSKNKIK</sequence>
<protein>
    <recommendedName>
        <fullName evidence="3">Glycosyltransferase 2-like domain-containing protein</fullName>
    </recommendedName>
</protein>